<name>A0A1C0ACB1_9FIRM</name>
<comment type="subunit">
    <text evidence="4">Homodimer.</text>
</comment>
<dbReference type="Gene3D" id="3.90.1150.10">
    <property type="entry name" value="Aspartate Aminotransferase, domain 1"/>
    <property type="match status" value="1"/>
</dbReference>
<evidence type="ECO:0000256" key="9">
    <source>
        <dbReference type="ARBA" id="ARBA00023125"/>
    </source>
</evidence>
<reference evidence="12 13" key="2">
    <citation type="submission" date="2016-08" db="EMBL/GenBank/DDBJ databases">
        <title>Orenia metallireducens sp. nov. strain Z6, a Novel Metal-reducing Firmicute from the Deep Subsurface.</title>
        <authorList>
            <person name="Maxim B.I."/>
            <person name="Kenneth K."/>
            <person name="Flynn T.M."/>
            <person name="Oloughlin E.J."/>
            <person name="Locke R.A."/>
            <person name="Weber J.R."/>
            <person name="Egan S.M."/>
            <person name="Mackie R.I."/>
            <person name="Cann I.K."/>
        </authorList>
    </citation>
    <scope>NUCLEOTIDE SEQUENCE [LARGE SCALE GENOMIC DNA]</scope>
    <source>
        <strain evidence="12 13">Z6</strain>
    </source>
</reference>
<dbReference type="Pfam" id="PF00392">
    <property type="entry name" value="GntR"/>
    <property type="match status" value="1"/>
</dbReference>
<sequence>MIESIQLDKSSSKHLYIQLYIQLRGLIEAGKLKEHTKLPPIRKLSKSLGVNNVTIVNAYNLLEEENLVYKKVGSGTFVSAKNLVGDREDVYLDEEVYIDEDTKFVEDRKGVEEGDRVINFATAAPTPDLFPIAPFKRLLNKVLDRDRGYAFGYQKSQGYLPLRQSISEYIKSYNIESKIDEIQIVSGAQQGIDILAKTFLDYGDTVFVERPTYPGAISVFKSRRANIVDIPMGEDGIDIKALEAELAKEKPKFLYLMPNYQNPTGYSYSKEKKERILELAKEHDLLIIEDDCLSDLNYGKNNNSSLKSLDTESRVIYIKSFSKIFMPGLRLAFLIIPERYFNDILLSKYMSDIFTDGLVQRVLDLYFREEIWEEQISKLKQTYQQRYEAMVKSLHKYLPQRVKFTTPAGGLNLWLELPESISGKKLHQKALKKGINIAPGEVFYYSQKQENRVRLSIAAVTIEEIELGIKKLAKLIQTELDEENYRWDNSIMPLV</sequence>
<evidence type="ECO:0000256" key="6">
    <source>
        <dbReference type="ARBA" id="ARBA00022679"/>
    </source>
</evidence>
<evidence type="ECO:0000256" key="2">
    <source>
        <dbReference type="ARBA" id="ARBA00005384"/>
    </source>
</evidence>
<dbReference type="CDD" id="cd07377">
    <property type="entry name" value="WHTH_GntR"/>
    <property type="match status" value="1"/>
</dbReference>
<dbReference type="SUPFAM" id="SSF46785">
    <property type="entry name" value="Winged helix' DNA-binding domain"/>
    <property type="match status" value="1"/>
</dbReference>
<evidence type="ECO:0000259" key="11">
    <source>
        <dbReference type="PROSITE" id="PS50949"/>
    </source>
</evidence>
<dbReference type="EMBL" id="LWDV01000006">
    <property type="protein sequence ID" value="OCL28004.1"/>
    <property type="molecule type" value="Genomic_DNA"/>
</dbReference>
<dbReference type="InterPro" id="IPR000524">
    <property type="entry name" value="Tscrpt_reg_HTH_GntR"/>
</dbReference>
<evidence type="ECO:0000256" key="7">
    <source>
        <dbReference type="ARBA" id="ARBA00022898"/>
    </source>
</evidence>
<dbReference type="CDD" id="cd00609">
    <property type="entry name" value="AAT_like"/>
    <property type="match status" value="1"/>
</dbReference>
<dbReference type="Pfam" id="PF00155">
    <property type="entry name" value="Aminotran_1_2"/>
    <property type="match status" value="1"/>
</dbReference>
<dbReference type="PANTHER" id="PTHR46577">
    <property type="entry name" value="HTH-TYPE TRANSCRIPTIONAL REGULATORY PROTEIN GABR"/>
    <property type="match status" value="1"/>
</dbReference>
<keyword evidence="8" id="KW-0805">Transcription regulation</keyword>
<evidence type="ECO:0000313" key="13">
    <source>
        <dbReference type="Proteomes" id="UP000093514"/>
    </source>
</evidence>
<evidence type="ECO:0000313" key="12">
    <source>
        <dbReference type="EMBL" id="OCL28004.1"/>
    </source>
</evidence>
<dbReference type="AlphaFoldDB" id="A0A1C0ACB1"/>
<evidence type="ECO:0000256" key="8">
    <source>
        <dbReference type="ARBA" id="ARBA00023015"/>
    </source>
</evidence>
<dbReference type="InterPro" id="IPR051446">
    <property type="entry name" value="HTH_trans_reg/aminotransferase"/>
</dbReference>
<dbReference type="Gene3D" id="3.40.640.10">
    <property type="entry name" value="Type I PLP-dependent aspartate aminotransferase-like (Major domain)"/>
    <property type="match status" value="1"/>
</dbReference>
<protein>
    <submittedName>
        <fullName evidence="12">Transcriptional regulator</fullName>
    </submittedName>
</protein>
<dbReference type="SMART" id="SM00345">
    <property type="entry name" value="HTH_GNTR"/>
    <property type="match status" value="1"/>
</dbReference>
<keyword evidence="9" id="KW-0238">DNA-binding</keyword>
<dbReference type="PROSITE" id="PS50949">
    <property type="entry name" value="HTH_GNTR"/>
    <property type="match status" value="1"/>
</dbReference>
<feature type="domain" description="HTH gntR-type" evidence="11">
    <location>
        <begin position="13"/>
        <end position="81"/>
    </location>
</feature>
<evidence type="ECO:0000256" key="1">
    <source>
        <dbReference type="ARBA" id="ARBA00001933"/>
    </source>
</evidence>
<reference evidence="13" key="1">
    <citation type="submission" date="2016-07" db="EMBL/GenBank/DDBJ databases">
        <authorList>
            <person name="Florea S."/>
            <person name="Webb J.S."/>
            <person name="Jaromczyk J."/>
            <person name="Schardl C.L."/>
        </authorList>
    </citation>
    <scope>NUCLEOTIDE SEQUENCE [LARGE SCALE GENOMIC DNA]</scope>
    <source>
        <strain evidence="13">Z6</strain>
    </source>
</reference>
<dbReference type="RefSeq" id="WP_068715018.1">
    <property type="nucleotide sequence ID" value="NZ_LWDV01000006.1"/>
</dbReference>
<dbReference type="Gene3D" id="1.10.10.10">
    <property type="entry name" value="Winged helix-like DNA-binding domain superfamily/Winged helix DNA-binding domain"/>
    <property type="match status" value="1"/>
</dbReference>
<dbReference type="PANTHER" id="PTHR46577:SF1">
    <property type="entry name" value="HTH-TYPE TRANSCRIPTIONAL REGULATORY PROTEIN GABR"/>
    <property type="match status" value="1"/>
</dbReference>
<evidence type="ECO:0000256" key="4">
    <source>
        <dbReference type="ARBA" id="ARBA00011738"/>
    </source>
</evidence>
<keyword evidence="6" id="KW-0808">Transferase</keyword>
<dbReference type="FunFam" id="3.40.640.10:FF:000053">
    <property type="entry name" value="Aminotransferase, class I"/>
    <property type="match status" value="1"/>
</dbReference>
<dbReference type="SUPFAM" id="SSF53383">
    <property type="entry name" value="PLP-dependent transferases"/>
    <property type="match status" value="1"/>
</dbReference>
<dbReference type="GO" id="GO:0008483">
    <property type="term" value="F:transaminase activity"/>
    <property type="evidence" value="ECO:0007669"/>
    <property type="project" value="UniProtKB-KW"/>
</dbReference>
<comment type="caution">
    <text evidence="12">The sequence shown here is derived from an EMBL/GenBank/DDBJ whole genome shotgun (WGS) entry which is preliminary data.</text>
</comment>
<dbReference type="InterPro" id="IPR015422">
    <property type="entry name" value="PyrdxlP-dep_Trfase_small"/>
</dbReference>
<evidence type="ECO:0000256" key="10">
    <source>
        <dbReference type="ARBA" id="ARBA00023163"/>
    </source>
</evidence>
<proteinExistence type="inferred from homology"/>
<dbReference type="GO" id="GO:0030170">
    <property type="term" value="F:pyridoxal phosphate binding"/>
    <property type="evidence" value="ECO:0007669"/>
    <property type="project" value="InterPro"/>
</dbReference>
<dbReference type="InterPro" id="IPR015421">
    <property type="entry name" value="PyrdxlP-dep_Trfase_major"/>
</dbReference>
<dbReference type="GO" id="GO:0003677">
    <property type="term" value="F:DNA binding"/>
    <property type="evidence" value="ECO:0007669"/>
    <property type="project" value="UniProtKB-KW"/>
</dbReference>
<evidence type="ECO:0000256" key="5">
    <source>
        <dbReference type="ARBA" id="ARBA00022576"/>
    </source>
</evidence>
<dbReference type="InterPro" id="IPR015424">
    <property type="entry name" value="PyrdxlP-dep_Trfase"/>
</dbReference>
<keyword evidence="5" id="KW-0032">Aminotransferase</keyword>
<organism evidence="12 13">
    <name type="scientific">Orenia metallireducens</name>
    <dbReference type="NCBI Taxonomy" id="1413210"/>
    <lineage>
        <taxon>Bacteria</taxon>
        <taxon>Bacillati</taxon>
        <taxon>Bacillota</taxon>
        <taxon>Clostridia</taxon>
        <taxon>Halanaerobiales</taxon>
        <taxon>Halobacteroidaceae</taxon>
        <taxon>Orenia</taxon>
    </lineage>
</organism>
<keyword evidence="10" id="KW-0804">Transcription</keyword>
<dbReference type="InterPro" id="IPR036390">
    <property type="entry name" value="WH_DNA-bd_sf"/>
</dbReference>
<dbReference type="Proteomes" id="UP000093514">
    <property type="component" value="Unassembled WGS sequence"/>
</dbReference>
<comment type="cofactor">
    <cofactor evidence="1">
        <name>pyridoxal 5'-phosphate</name>
        <dbReference type="ChEBI" id="CHEBI:597326"/>
    </cofactor>
</comment>
<dbReference type="InterPro" id="IPR036388">
    <property type="entry name" value="WH-like_DNA-bd_sf"/>
</dbReference>
<comment type="similarity">
    <text evidence="3">Belongs to the class-I pyridoxal-phosphate-dependent aminotransferase family.</text>
</comment>
<keyword evidence="13" id="KW-1185">Reference proteome</keyword>
<accession>A0A1C0ACB1</accession>
<keyword evidence="7" id="KW-0663">Pyridoxal phosphate</keyword>
<evidence type="ECO:0000256" key="3">
    <source>
        <dbReference type="ARBA" id="ARBA00007441"/>
    </source>
</evidence>
<dbReference type="OrthoDB" id="9802328at2"/>
<dbReference type="GO" id="GO:0003700">
    <property type="term" value="F:DNA-binding transcription factor activity"/>
    <property type="evidence" value="ECO:0007669"/>
    <property type="project" value="InterPro"/>
</dbReference>
<gene>
    <name evidence="12" type="ORF">U472_02045</name>
</gene>
<dbReference type="InterPro" id="IPR004839">
    <property type="entry name" value="Aminotransferase_I/II_large"/>
</dbReference>
<comment type="similarity">
    <text evidence="2">In the C-terminal section; belongs to the class-I pyridoxal-phosphate-dependent aminotransferase family.</text>
</comment>